<feature type="domain" description="Glycosyl hydrolase family 95 catalytic" evidence="2">
    <location>
        <begin position="324"/>
        <end position="613"/>
    </location>
</feature>
<evidence type="ECO:0000313" key="4">
    <source>
        <dbReference type="Proteomes" id="UP001430065"/>
    </source>
</evidence>
<dbReference type="InterPro" id="IPR054363">
    <property type="entry name" value="GH95_cat"/>
</dbReference>
<dbReference type="Pfam" id="PF22124">
    <property type="entry name" value="Glyco_hydro_95_cat"/>
    <property type="match status" value="1"/>
</dbReference>
<evidence type="ECO:0000259" key="2">
    <source>
        <dbReference type="Pfam" id="PF22124"/>
    </source>
</evidence>
<sequence length="792" mass="85437">MRKTSWNRRLVLLLMLASLVPPVVHADVAGEVSRSDIALGQPNVLPTQAVGLGNGELGAAFWAADGFTIQLNRIDTLPYRRSPGQLVLPDLKMMTADRAFRGRLRLYDGMLEASGGGVALKAWVDRDADRVIVDLDGLPVASPQRIRLQLWAPRKPNAVANNDMAFLAESWRDDALPGASGRSFGSLAGIRVLGRQARAVVIDARTVEVTALPDASGHLRVIAGAPAFDGSHAAREMIQQALNVPADRAHTEQWWHAYWSRALGIQANSDDGVARYAETLRTLYLYAAAAHAGSAMPGAQAGIADLFSSSADDHFWDPAAYWFWNTRMQVAANLAAGLPELNASVFALYRNNLAAIKQWTQRHMGGRPGICVPETMRFNGNGVEYESDAFRPFAIVTHSCDLGWTPTSNARTLSTGAEVGLWVWRTYLQTGDRDFLRSNYPLMAEAARFLLAYQHRGDDGLLHTSPSNAHETQMDVTDPATDLSAIHALYPATAAAAQALGTDAPLIGQLQQALAKTPSLPIMSAPSGSEPGAQVLAASADANAPYQNGENIGLEAVWPYALIGVDSPLFRTAQTTFQWRPFKYAATWSYDPVQAAHLGLGDEAAKAIFELVQRYQVYPNGMAALLHDQPSEFYLEQAAITALALPSMLAIQDNDQLVRVGAAIPSGWTMHGAVALQHNATVEVSAVDGQLVSFTLKGADDTPLTWVTPWQQARVRVWRDGEAQASIDAPAGRFVFHPASGHVYRFALTEHPPQPAFETPAEATVKSLGNASIGLGPPCCAPPAHYVQAPDH</sequence>
<dbReference type="EMBL" id="JADIKC010000008">
    <property type="protein sequence ID" value="MBM7123033.1"/>
    <property type="molecule type" value="Genomic_DNA"/>
</dbReference>
<comment type="caution">
    <text evidence="3">The sequence shown here is derived from an EMBL/GenBank/DDBJ whole genome shotgun (WGS) entry which is preliminary data.</text>
</comment>
<protein>
    <submittedName>
        <fullName evidence="3">Glycoside hydrolase</fullName>
    </submittedName>
</protein>
<dbReference type="Gene3D" id="1.50.10.10">
    <property type="match status" value="1"/>
</dbReference>
<dbReference type="GO" id="GO:0016787">
    <property type="term" value="F:hydrolase activity"/>
    <property type="evidence" value="ECO:0007669"/>
    <property type="project" value="UniProtKB-KW"/>
</dbReference>
<accession>A0ABS2JVJ2</accession>
<proteinExistence type="predicted"/>
<dbReference type="RefSeq" id="WP_204637484.1">
    <property type="nucleotide sequence ID" value="NZ_JADIKC010000008.1"/>
</dbReference>
<reference evidence="3 4" key="1">
    <citation type="submission" date="2020-10" db="EMBL/GenBank/DDBJ databases">
        <title>Phylogeny of dyella-like bacteria.</title>
        <authorList>
            <person name="Fu J."/>
        </authorList>
    </citation>
    <scope>NUCLEOTIDE SEQUENCE [LARGE SCALE GENOMIC DNA]</scope>
    <source>
        <strain evidence="3 4">THG-B117</strain>
    </source>
</reference>
<keyword evidence="3" id="KW-0378">Hydrolase</keyword>
<evidence type="ECO:0000256" key="1">
    <source>
        <dbReference type="SAM" id="SignalP"/>
    </source>
</evidence>
<dbReference type="InterPro" id="IPR012341">
    <property type="entry name" value="6hp_glycosidase-like_sf"/>
</dbReference>
<dbReference type="PANTHER" id="PTHR31084">
    <property type="entry name" value="ALPHA-L-FUCOSIDASE 2"/>
    <property type="match status" value="1"/>
</dbReference>
<feature type="chain" id="PRO_5046306372" evidence="1">
    <location>
        <begin position="27"/>
        <end position="792"/>
    </location>
</feature>
<keyword evidence="1" id="KW-0732">Signal</keyword>
<dbReference type="PANTHER" id="PTHR31084:SF0">
    <property type="entry name" value="ALPHA-L-FUCOSIDASE 2"/>
    <property type="match status" value="1"/>
</dbReference>
<evidence type="ECO:0000313" key="3">
    <source>
        <dbReference type="EMBL" id="MBM7123033.1"/>
    </source>
</evidence>
<organism evidence="3 4">
    <name type="scientific">Dyella kyungheensis</name>
    <dbReference type="NCBI Taxonomy" id="1242174"/>
    <lineage>
        <taxon>Bacteria</taxon>
        <taxon>Pseudomonadati</taxon>
        <taxon>Pseudomonadota</taxon>
        <taxon>Gammaproteobacteria</taxon>
        <taxon>Lysobacterales</taxon>
        <taxon>Rhodanobacteraceae</taxon>
        <taxon>Dyella</taxon>
    </lineage>
</organism>
<name>A0ABS2JVJ2_9GAMM</name>
<dbReference type="Proteomes" id="UP001430065">
    <property type="component" value="Unassembled WGS sequence"/>
</dbReference>
<gene>
    <name evidence="3" type="ORF">ISP20_17840</name>
</gene>
<keyword evidence="4" id="KW-1185">Reference proteome</keyword>
<feature type="signal peptide" evidence="1">
    <location>
        <begin position="1"/>
        <end position="26"/>
    </location>
</feature>
<dbReference type="InterPro" id="IPR008928">
    <property type="entry name" value="6-hairpin_glycosidase_sf"/>
</dbReference>
<dbReference type="SUPFAM" id="SSF48208">
    <property type="entry name" value="Six-hairpin glycosidases"/>
    <property type="match status" value="1"/>
</dbReference>